<evidence type="ECO:0000256" key="1">
    <source>
        <dbReference type="ARBA" id="ARBA00022553"/>
    </source>
</evidence>
<dbReference type="Gene3D" id="3.40.50.2300">
    <property type="match status" value="1"/>
</dbReference>
<gene>
    <name evidence="10" type="ORF">GCM10017577_04960</name>
</gene>
<evidence type="ECO:0000259" key="8">
    <source>
        <dbReference type="PROSITE" id="PS50110"/>
    </source>
</evidence>
<evidence type="ECO:0000256" key="3">
    <source>
        <dbReference type="ARBA" id="ARBA00023015"/>
    </source>
</evidence>
<dbReference type="GO" id="GO:0005829">
    <property type="term" value="C:cytosol"/>
    <property type="evidence" value="ECO:0007669"/>
    <property type="project" value="TreeGrafter"/>
</dbReference>
<evidence type="ECO:0000256" key="5">
    <source>
        <dbReference type="ARBA" id="ARBA00023163"/>
    </source>
</evidence>
<dbReference type="InterPro" id="IPR001867">
    <property type="entry name" value="OmpR/PhoB-type_DNA-bd"/>
</dbReference>
<keyword evidence="11" id="KW-1185">Reference proteome</keyword>
<proteinExistence type="predicted"/>
<feature type="domain" description="OmpR/PhoB-type" evidence="9">
    <location>
        <begin position="132"/>
        <end position="230"/>
    </location>
</feature>
<dbReference type="Gene3D" id="6.10.250.690">
    <property type="match status" value="1"/>
</dbReference>
<evidence type="ECO:0000313" key="11">
    <source>
        <dbReference type="Proteomes" id="UP001143463"/>
    </source>
</evidence>
<keyword evidence="1 6" id="KW-0597">Phosphoprotein</keyword>
<dbReference type="PANTHER" id="PTHR48111:SF4">
    <property type="entry name" value="DNA-BINDING DUAL TRANSCRIPTIONAL REGULATOR OMPR"/>
    <property type="match status" value="1"/>
</dbReference>
<reference evidence="10" key="1">
    <citation type="journal article" date="2014" name="Int. J. Syst. Evol. Microbiol.">
        <title>Complete genome sequence of Corynebacterium casei LMG S-19264T (=DSM 44701T), isolated from a smear-ripened cheese.</title>
        <authorList>
            <consortium name="US DOE Joint Genome Institute (JGI-PGF)"/>
            <person name="Walter F."/>
            <person name="Albersmeier A."/>
            <person name="Kalinowski J."/>
            <person name="Ruckert C."/>
        </authorList>
    </citation>
    <scope>NUCLEOTIDE SEQUENCE</scope>
    <source>
        <strain evidence="10">VKM Ac-1069</strain>
    </source>
</reference>
<dbReference type="FunFam" id="1.10.10.10:FF:000018">
    <property type="entry name" value="DNA-binding response regulator ResD"/>
    <property type="match status" value="1"/>
</dbReference>
<dbReference type="SUPFAM" id="SSF52172">
    <property type="entry name" value="CheY-like"/>
    <property type="match status" value="1"/>
</dbReference>
<dbReference type="RefSeq" id="WP_197040402.1">
    <property type="nucleotide sequence ID" value="NZ_BAAAUZ010000013.1"/>
</dbReference>
<feature type="DNA-binding region" description="OmpR/PhoB-type" evidence="7">
    <location>
        <begin position="132"/>
        <end position="230"/>
    </location>
</feature>
<comment type="caution">
    <text evidence="10">The sequence shown here is derived from an EMBL/GenBank/DDBJ whole genome shotgun (WGS) entry which is preliminary data.</text>
</comment>
<feature type="modified residue" description="4-aspartylphosphate" evidence="6">
    <location>
        <position position="56"/>
    </location>
</feature>
<dbReference type="CDD" id="cd00383">
    <property type="entry name" value="trans_reg_C"/>
    <property type="match status" value="1"/>
</dbReference>
<evidence type="ECO:0000256" key="2">
    <source>
        <dbReference type="ARBA" id="ARBA00023012"/>
    </source>
</evidence>
<evidence type="ECO:0000259" key="9">
    <source>
        <dbReference type="PROSITE" id="PS51755"/>
    </source>
</evidence>
<dbReference type="Pfam" id="PF00072">
    <property type="entry name" value="Response_reg"/>
    <property type="match status" value="1"/>
</dbReference>
<dbReference type="Gene3D" id="1.10.10.10">
    <property type="entry name" value="Winged helix-like DNA-binding domain superfamily/Winged helix DNA-binding domain"/>
    <property type="match status" value="1"/>
</dbReference>
<name>A0A9W6NUE7_9PSEU</name>
<keyword evidence="3" id="KW-0805">Transcription regulation</keyword>
<keyword evidence="5" id="KW-0804">Transcription</keyword>
<feature type="domain" description="Response regulatory" evidence="8">
    <location>
        <begin position="7"/>
        <end position="121"/>
    </location>
</feature>
<dbReference type="InterPro" id="IPR001789">
    <property type="entry name" value="Sig_transdc_resp-reg_receiver"/>
</dbReference>
<dbReference type="PROSITE" id="PS50110">
    <property type="entry name" value="RESPONSE_REGULATORY"/>
    <property type="match status" value="1"/>
</dbReference>
<dbReference type="SUPFAM" id="SSF46894">
    <property type="entry name" value="C-terminal effector domain of the bipartite response regulators"/>
    <property type="match status" value="1"/>
</dbReference>
<dbReference type="InterPro" id="IPR016032">
    <property type="entry name" value="Sig_transdc_resp-reg_C-effctor"/>
</dbReference>
<dbReference type="GO" id="GO:0006355">
    <property type="term" value="P:regulation of DNA-templated transcription"/>
    <property type="evidence" value="ECO:0007669"/>
    <property type="project" value="InterPro"/>
</dbReference>
<keyword evidence="2" id="KW-0902">Two-component regulatory system</keyword>
<evidence type="ECO:0000313" key="10">
    <source>
        <dbReference type="EMBL" id="GLL09356.1"/>
    </source>
</evidence>
<dbReference type="FunFam" id="3.40.50.2300:FF:000001">
    <property type="entry name" value="DNA-binding response regulator PhoB"/>
    <property type="match status" value="1"/>
</dbReference>
<reference evidence="10" key="2">
    <citation type="submission" date="2023-01" db="EMBL/GenBank/DDBJ databases">
        <authorList>
            <person name="Sun Q."/>
            <person name="Evtushenko L."/>
        </authorList>
    </citation>
    <scope>NUCLEOTIDE SEQUENCE</scope>
    <source>
        <strain evidence="10">VKM Ac-1069</strain>
    </source>
</reference>
<dbReference type="PANTHER" id="PTHR48111">
    <property type="entry name" value="REGULATOR OF RPOS"/>
    <property type="match status" value="1"/>
</dbReference>
<sequence length="232" mass="25053">MSRVCARVLVVDDDETVRDVVGRYLGAAGHRVALAADGPGALRAARTTPPDVVVLDLMLPGLGGLEVCRALRADGDLPPIVMLTALGEEDDRLLGLELGADDYVTKPFSPRELVLRVGSILRRTGTASAGAGPVLVDGGLRVDPAARSAVLDGHQLALTAREFDLLAFLLAHPGQAFTREELLARVWGWEFGDRSTVTVHVRRLREKVETDPTAPRRIATIWGTGYRYDRES</sequence>
<dbReference type="GO" id="GO:0000976">
    <property type="term" value="F:transcription cis-regulatory region binding"/>
    <property type="evidence" value="ECO:0007669"/>
    <property type="project" value="TreeGrafter"/>
</dbReference>
<dbReference type="SMART" id="SM00862">
    <property type="entry name" value="Trans_reg_C"/>
    <property type="match status" value="1"/>
</dbReference>
<keyword evidence="4 7" id="KW-0238">DNA-binding</keyword>
<dbReference type="SMART" id="SM00448">
    <property type="entry name" value="REC"/>
    <property type="match status" value="1"/>
</dbReference>
<dbReference type="AlphaFoldDB" id="A0A9W6NUE7"/>
<dbReference type="PROSITE" id="PS51755">
    <property type="entry name" value="OMPR_PHOB"/>
    <property type="match status" value="1"/>
</dbReference>
<dbReference type="GO" id="GO:0000156">
    <property type="term" value="F:phosphorelay response regulator activity"/>
    <property type="evidence" value="ECO:0007669"/>
    <property type="project" value="TreeGrafter"/>
</dbReference>
<evidence type="ECO:0000256" key="6">
    <source>
        <dbReference type="PROSITE-ProRule" id="PRU00169"/>
    </source>
</evidence>
<dbReference type="InterPro" id="IPR039420">
    <property type="entry name" value="WalR-like"/>
</dbReference>
<dbReference type="Proteomes" id="UP001143463">
    <property type="component" value="Unassembled WGS sequence"/>
</dbReference>
<dbReference type="EMBL" id="BSFQ01000002">
    <property type="protein sequence ID" value="GLL09356.1"/>
    <property type="molecule type" value="Genomic_DNA"/>
</dbReference>
<evidence type="ECO:0000256" key="4">
    <source>
        <dbReference type="ARBA" id="ARBA00023125"/>
    </source>
</evidence>
<evidence type="ECO:0000256" key="7">
    <source>
        <dbReference type="PROSITE-ProRule" id="PRU01091"/>
    </source>
</evidence>
<accession>A0A9W6NUE7</accession>
<organism evidence="10 11">
    <name type="scientific">Pseudonocardia halophobica</name>
    <dbReference type="NCBI Taxonomy" id="29401"/>
    <lineage>
        <taxon>Bacteria</taxon>
        <taxon>Bacillati</taxon>
        <taxon>Actinomycetota</taxon>
        <taxon>Actinomycetes</taxon>
        <taxon>Pseudonocardiales</taxon>
        <taxon>Pseudonocardiaceae</taxon>
        <taxon>Pseudonocardia</taxon>
    </lineage>
</organism>
<dbReference type="Pfam" id="PF00486">
    <property type="entry name" value="Trans_reg_C"/>
    <property type="match status" value="1"/>
</dbReference>
<dbReference type="InterPro" id="IPR036388">
    <property type="entry name" value="WH-like_DNA-bd_sf"/>
</dbReference>
<dbReference type="GO" id="GO:0032993">
    <property type="term" value="C:protein-DNA complex"/>
    <property type="evidence" value="ECO:0007669"/>
    <property type="project" value="TreeGrafter"/>
</dbReference>
<protein>
    <submittedName>
        <fullName evidence="10">DNA-binding response regulator</fullName>
    </submittedName>
</protein>
<dbReference type="InterPro" id="IPR011006">
    <property type="entry name" value="CheY-like_superfamily"/>
</dbReference>